<dbReference type="RefSeq" id="WP_039611566.1">
    <property type="nucleotide sequence ID" value="NZ_JWIC01000010.1"/>
</dbReference>
<comment type="cofactor">
    <cofactor evidence="1">
        <name>Mg(2+)</name>
        <dbReference type="ChEBI" id="CHEBI:18420"/>
    </cofactor>
</comment>
<dbReference type="OrthoDB" id="9782449at2"/>
<dbReference type="EMBL" id="JWIC01000010">
    <property type="protein sequence ID" value="KID54666.1"/>
    <property type="molecule type" value="Genomic_DNA"/>
</dbReference>
<name>A0A0C1Q266_9GAMM</name>
<dbReference type="InterPro" id="IPR041492">
    <property type="entry name" value="HAD_2"/>
</dbReference>
<dbReference type="PANTHER" id="PTHR46193:SF18">
    <property type="entry name" value="HEXITOL PHOSPHATASE B"/>
    <property type="match status" value="1"/>
</dbReference>
<evidence type="ECO:0000313" key="7">
    <source>
        <dbReference type="Proteomes" id="UP000031327"/>
    </source>
</evidence>
<protein>
    <submittedName>
        <fullName evidence="6">Haloacid dehalogenase</fullName>
    </submittedName>
</protein>
<gene>
    <name evidence="6" type="ORF">JF50_22465</name>
</gene>
<dbReference type="SFLD" id="SFLDS00003">
    <property type="entry name" value="Haloacid_Dehalogenase"/>
    <property type="match status" value="1"/>
</dbReference>
<dbReference type="InterPro" id="IPR006439">
    <property type="entry name" value="HAD-SF_hydro_IA"/>
</dbReference>
<dbReference type="PRINTS" id="PR00413">
    <property type="entry name" value="HADHALOGNASE"/>
</dbReference>
<dbReference type="NCBIfam" id="TIGR01509">
    <property type="entry name" value="HAD-SF-IA-v3"/>
    <property type="match status" value="1"/>
</dbReference>
<dbReference type="PANTHER" id="PTHR46193">
    <property type="entry name" value="6-PHOSPHOGLUCONATE PHOSPHATASE"/>
    <property type="match status" value="1"/>
</dbReference>
<dbReference type="SFLD" id="SFLDG01129">
    <property type="entry name" value="C1.5:_HAD__Beta-PGM__Phosphata"/>
    <property type="match status" value="1"/>
</dbReference>
<evidence type="ECO:0000313" key="6">
    <source>
        <dbReference type="EMBL" id="KID54666.1"/>
    </source>
</evidence>
<evidence type="ECO:0000256" key="4">
    <source>
        <dbReference type="ARBA" id="ARBA00022842"/>
    </source>
</evidence>
<dbReference type="InterPro" id="IPR036412">
    <property type="entry name" value="HAD-like_sf"/>
</dbReference>
<dbReference type="Gene3D" id="1.10.150.240">
    <property type="entry name" value="Putative phosphatase, domain 2"/>
    <property type="match status" value="1"/>
</dbReference>
<organism evidence="6 7">
    <name type="scientific">Pseudoalteromonas luteoviolacea</name>
    <dbReference type="NCBI Taxonomy" id="43657"/>
    <lineage>
        <taxon>Bacteria</taxon>
        <taxon>Pseudomonadati</taxon>
        <taxon>Pseudomonadota</taxon>
        <taxon>Gammaproteobacteria</taxon>
        <taxon>Alteromonadales</taxon>
        <taxon>Pseudoalteromonadaceae</taxon>
        <taxon>Pseudoalteromonas</taxon>
    </lineage>
</organism>
<dbReference type="SFLD" id="SFLDG01135">
    <property type="entry name" value="C1.5.6:_HAD__Beta-PGM__Phospha"/>
    <property type="match status" value="1"/>
</dbReference>
<accession>A0A0C1Q266</accession>
<dbReference type="AlphaFoldDB" id="A0A0C1Q266"/>
<dbReference type="Pfam" id="PF13419">
    <property type="entry name" value="HAD_2"/>
    <property type="match status" value="1"/>
</dbReference>
<keyword evidence="5" id="KW-0119">Carbohydrate metabolism</keyword>
<proteinExistence type="inferred from homology"/>
<reference evidence="6 7" key="1">
    <citation type="submission" date="2014-12" db="EMBL/GenBank/DDBJ databases">
        <title>Draft Genome Sequence of Pseudoalteromonas luteoviolacea HI1.</title>
        <authorList>
            <person name="Asahina A.Y."/>
            <person name="Hadfield M.G."/>
        </authorList>
    </citation>
    <scope>NUCLEOTIDE SEQUENCE [LARGE SCALE GENOMIC DNA]</scope>
    <source>
        <strain evidence="6 7">HI1</strain>
    </source>
</reference>
<dbReference type="GO" id="GO:0046872">
    <property type="term" value="F:metal ion binding"/>
    <property type="evidence" value="ECO:0007669"/>
    <property type="project" value="UniProtKB-KW"/>
</dbReference>
<dbReference type="InterPro" id="IPR023214">
    <property type="entry name" value="HAD_sf"/>
</dbReference>
<comment type="similarity">
    <text evidence="2">Belongs to the HAD-like hydrolase superfamily. CbbY/CbbZ/Gph/YieH family.</text>
</comment>
<evidence type="ECO:0000256" key="2">
    <source>
        <dbReference type="ARBA" id="ARBA00006171"/>
    </source>
</evidence>
<keyword evidence="3" id="KW-0479">Metal-binding</keyword>
<dbReference type="GO" id="GO:0003824">
    <property type="term" value="F:catalytic activity"/>
    <property type="evidence" value="ECO:0007669"/>
    <property type="project" value="UniProtKB-ARBA"/>
</dbReference>
<dbReference type="CDD" id="cd07505">
    <property type="entry name" value="HAD_BPGM-like"/>
    <property type="match status" value="1"/>
</dbReference>
<evidence type="ECO:0000256" key="1">
    <source>
        <dbReference type="ARBA" id="ARBA00001946"/>
    </source>
</evidence>
<comment type="caution">
    <text evidence="6">The sequence shown here is derived from an EMBL/GenBank/DDBJ whole genome shotgun (WGS) entry which is preliminary data.</text>
</comment>
<dbReference type="InterPro" id="IPR023198">
    <property type="entry name" value="PGP-like_dom2"/>
</dbReference>
<dbReference type="Proteomes" id="UP000031327">
    <property type="component" value="Unassembled WGS sequence"/>
</dbReference>
<keyword evidence="4" id="KW-0460">Magnesium</keyword>
<evidence type="ECO:0000256" key="3">
    <source>
        <dbReference type="ARBA" id="ARBA00022723"/>
    </source>
</evidence>
<dbReference type="Gene3D" id="3.40.50.1000">
    <property type="entry name" value="HAD superfamily/HAD-like"/>
    <property type="match status" value="1"/>
</dbReference>
<sequence>MGLQAILFDFDGTLVDSEALHYASWCKVLAPYDILISEAEFCDEFSGVPTVKTGHILQQRYNLPQSGTELAKLKNLQFVETAASQKPKLMPHAIDVLSLCSQHYKLALVTGSTRDEALPVLTYYGLLEFFECIVCKDDVTDPKPHPEPYCLAMAKLNISAQDAIAVEDSQTGLTSAVSAGVKTVVISHLHSAGQDFSKATWRCESLAAMWQDIVKPS</sequence>
<dbReference type="SUPFAM" id="SSF56784">
    <property type="entry name" value="HAD-like"/>
    <property type="match status" value="1"/>
</dbReference>
<dbReference type="InterPro" id="IPR051600">
    <property type="entry name" value="Beta-PGM-like"/>
</dbReference>
<evidence type="ECO:0000256" key="5">
    <source>
        <dbReference type="ARBA" id="ARBA00023277"/>
    </source>
</evidence>